<dbReference type="Proteomes" id="UP000709295">
    <property type="component" value="Unassembled WGS sequence"/>
</dbReference>
<evidence type="ECO:0000256" key="1">
    <source>
        <dbReference type="SAM" id="MobiDB-lite"/>
    </source>
</evidence>
<keyword evidence="3" id="KW-1185">Reference proteome</keyword>
<sequence length="65" mass="7003">MLAYLGIEKDGESDEHVVVDEDGEKGGDSSEVSGVEGPPKAGKDFLLIFYAIRVILMHDVAVRVV</sequence>
<feature type="compositionally biased region" description="Basic and acidic residues" evidence="1">
    <location>
        <begin position="7"/>
        <end position="28"/>
    </location>
</feature>
<name>A0A8J5I3M8_9STRA</name>
<evidence type="ECO:0000313" key="2">
    <source>
        <dbReference type="EMBL" id="KAG6942320.1"/>
    </source>
</evidence>
<organism evidence="2 3">
    <name type="scientific">Phytophthora aleatoria</name>
    <dbReference type="NCBI Taxonomy" id="2496075"/>
    <lineage>
        <taxon>Eukaryota</taxon>
        <taxon>Sar</taxon>
        <taxon>Stramenopiles</taxon>
        <taxon>Oomycota</taxon>
        <taxon>Peronosporomycetes</taxon>
        <taxon>Peronosporales</taxon>
        <taxon>Peronosporaceae</taxon>
        <taxon>Phytophthora</taxon>
    </lineage>
</organism>
<accession>A0A8J5I3M8</accession>
<comment type="caution">
    <text evidence="2">The sequence shown here is derived from an EMBL/GenBank/DDBJ whole genome shotgun (WGS) entry which is preliminary data.</text>
</comment>
<protein>
    <submittedName>
        <fullName evidence="2">Uncharacterized protein</fullName>
    </submittedName>
</protein>
<gene>
    <name evidence="2" type="ORF">JG688_00018192</name>
</gene>
<evidence type="ECO:0000313" key="3">
    <source>
        <dbReference type="Proteomes" id="UP000709295"/>
    </source>
</evidence>
<feature type="region of interest" description="Disordered" evidence="1">
    <location>
        <begin position="1"/>
        <end position="41"/>
    </location>
</feature>
<proteinExistence type="predicted"/>
<dbReference type="AlphaFoldDB" id="A0A8J5I3M8"/>
<dbReference type="EMBL" id="JAENGY010003159">
    <property type="protein sequence ID" value="KAG6942320.1"/>
    <property type="molecule type" value="Genomic_DNA"/>
</dbReference>
<reference evidence="2" key="1">
    <citation type="submission" date="2021-01" db="EMBL/GenBank/DDBJ databases">
        <title>Phytophthora aleatoria, a newly-described species from Pinus radiata is distinct from Phytophthora cactorum isolates based on comparative genomics.</title>
        <authorList>
            <person name="Mcdougal R."/>
            <person name="Panda P."/>
            <person name="Williams N."/>
            <person name="Studholme D.J."/>
        </authorList>
    </citation>
    <scope>NUCLEOTIDE SEQUENCE</scope>
    <source>
        <strain evidence="2">NZFS 4037</strain>
    </source>
</reference>